<gene>
    <name evidence="1" type="ORF">C7I55_07855</name>
</gene>
<dbReference type="AlphaFoldDB" id="A0A2P7QW12"/>
<accession>A0A2P7QW12</accession>
<name>A0A2P7QW12_9SPHN</name>
<evidence type="ECO:0000313" key="2">
    <source>
        <dbReference type="Proteomes" id="UP000241167"/>
    </source>
</evidence>
<dbReference type="Proteomes" id="UP000241167">
    <property type="component" value="Unassembled WGS sequence"/>
</dbReference>
<dbReference type="EMBL" id="PXYI01000002">
    <property type="protein sequence ID" value="PSJ42139.1"/>
    <property type="molecule type" value="Genomic_DNA"/>
</dbReference>
<sequence length="197" mass="23357">MRFKDLYKIVDAVEAPPVLFDELVTHVRNHHLGVGTVKVYAVKGLSPNHQAHFRLIDCDRTSSYDEEFRDVEITYCESLDAHPRERRYALTKELMHVFDTREQLVDSRDKFIKLLKEIQNKPMPAHASPAFNAELDTRWMAAIILCPKRFRDQHVEEYRKDVLQDFDIAELFRIPEWVVPFVMDDYYEEAFDLLINQ</sequence>
<dbReference type="RefSeq" id="WP_146150956.1">
    <property type="nucleotide sequence ID" value="NZ_PXYI01000002.1"/>
</dbReference>
<comment type="caution">
    <text evidence="1">The sequence shown here is derived from an EMBL/GenBank/DDBJ whole genome shotgun (WGS) entry which is preliminary data.</text>
</comment>
<reference evidence="1 2" key="1">
    <citation type="submission" date="2018-03" db="EMBL/GenBank/DDBJ databases">
        <title>The draft genome of Sphingosinicella sp. GL-C-18.</title>
        <authorList>
            <person name="Liu L."/>
            <person name="Li L."/>
            <person name="Liang L."/>
            <person name="Zhang X."/>
            <person name="Wang T."/>
        </authorList>
    </citation>
    <scope>NUCLEOTIDE SEQUENCE [LARGE SCALE GENOMIC DNA]</scope>
    <source>
        <strain evidence="1 2">GL-C-18</strain>
    </source>
</reference>
<dbReference type="OrthoDB" id="8448751at2"/>
<evidence type="ECO:0000313" key="1">
    <source>
        <dbReference type="EMBL" id="PSJ42139.1"/>
    </source>
</evidence>
<organism evidence="1 2">
    <name type="scientific">Allosphingosinicella deserti</name>
    <dbReference type="NCBI Taxonomy" id="2116704"/>
    <lineage>
        <taxon>Bacteria</taxon>
        <taxon>Pseudomonadati</taxon>
        <taxon>Pseudomonadota</taxon>
        <taxon>Alphaproteobacteria</taxon>
        <taxon>Sphingomonadales</taxon>
        <taxon>Sphingomonadaceae</taxon>
        <taxon>Allosphingosinicella</taxon>
    </lineage>
</organism>
<proteinExistence type="predicted"/>
<protein>
    <submittedName>
        <fullName evidence="1">Uncharacterized protein</fullName>
    </submittedName>
</protein>
<keyword evidence="2" id="KW-1185">Reference proteome</keyword>